<feature type="domain" description="Bacteriophage T5 Orf172 DNA-binding" evidence="1">
    <location>
        <begin position="7"/>
        <end position="80"/>
    </location>
</feature>
<dbReference type="PRINTS" id="PR01590">
    <property type="entry name" value="HTHFIS"/>
</dbReference>
<dbReference type="AlphaFoldDB" id="A0A6M3J1F7"/>
<dbReference type="InterPro" id="IPR018306">
    <property type="entry name" value="Phage_T5_Orf172_DNA-bd"/>
</dbReference>
<gene>
    <name evidence="3" type="ORF">MM415A02362_0003</name>
    <name evidence="2" type="ORF">MM415B00664_0002</name>
</gene>
<dbReference type="EMBL" id="MT142028">
    <property type="protein sequence ID" value="QJA73445.1"/>
    <property type="molecule type" value="Genomic_DNA"/>
</dbReference>
<dbReference type="GO" id="GO:0043565">
    <property type="term" value="F:sequence-specific DNA binding"/>
    <property type="evidence" value="ECO:0007669"/>
    <property type="project" value="InterPro"/>
</dbReference>
<accession>A0A6M3J1F7</accession>
<dbReference type="InterPro" id="IPR009057">
    <property type="entry name" value="Homeodomain-like_sf"/>
</dbReference>
<dbReference type="Pfam" id="PF13455">
    <property type="entry name" value="MUG113"/>
    <property type="match status" value="1"/>
</dbReference>
<evidence type="ECO:0000313" key="3">
    <source>
        <dbReference type="EMBL" id="QJA73445.1"/>
    </source>
</evidence>
<protein>
    <submittedName>
        <fullName evidence="2">Putative DNA binding, helix-turn-helix domain containing protein</fullName>
    </submittedName>
</protein>
<dbReference type="Gene3D" id="1.10.10.60">
    <property type="entry name" value="Homeodomain-like"/>
    <property type="match status" value="1"/>
</dbReference>
<dbReference type="Pfam" id="PF02954">
    <property type="entry name" value="HTH_8"/>
    <property type="match status" value="1"/>
</dbReference>
<dbReference type="EMBL" id="MT141488">
    <property type="protein sequence ID" value="QJA63011.1"/>
    <property type="molecule type" value="Genomic_DNA"/>
</dbReference>
<reference evidence="2" key="1">
    <citation type="submission" date="2020-03" db="EMBL/GenBank/DDBJ databases">
        <title>The deep terrestrial virosphere.</title>
        <authorList>
            <person name="Holmfeldt K."/>
            <person name="Nilsson E."/>
            <person name="Simone D."/>
            <person name="Lopez-Fernandez M."/>
            <person name="Wu X."/>
            <person name="de Brujin I."/>
            <person name="Lundin D."/>
            <person name="Andersson A."/>
            <person name="Bertilsson S."/>
            <person name="Dopson M."/>
        </authorList>
    </citation>
    <scope>NUCLEOTIDE SEQUENCE</scope>
    <source>
        <strain evidence="3">MM415A02362</strain>
        <strain evidence="2">MM415B00664</strain>
    </source>
</reference>
<dbReference type="SMART" id="SM00974">
    <property type="entry name" value="T5orf172"/>
    <property type="match status" value="1"/>
</dbReference>
<name>A0A6M3J1F7_9ZZZZ</name>
<organism evidence="2">
    <name type="scientific">viral metagenome</name>
    <dbReference type="NCBI Taxonomy" id="1070528"/>
    <lineage>
        <taxon>unclassified sequences</taxon>
        <taxon>metagenomes</taxon>
        <taxon>organismal metagenomes</taxon>
    </lineage>
</organism>
<evidence type="ECO:0000313" key="2">
    <source>
        <dbReference type="EMBL" id="QJA63011.1"/>
    </source>
</evidence>
<proteinExistence type="predicted"/>
<sequence>MIYFIRSGKKGPIKIGYTGNDVNQRMADLQVGNPFKLYLVGHMPGDIAKETELHQMFKDDCLKGEWFKPSFILSKYIIENCEVAPVATDDIKFGIDLDSILRNVETEYIMKALELSGGNKNKAAYILGMTFRSFRYRIKKNGIGSWKQYKTGHIEYPTRTITRAFC</sequence>
<dbReference type="InterPro" id="IPR002197">
    <property type="entry name" value="HTH_Fis"/>
</dbReference>
<dbReference type="SUPFAM" id="SSF46689">
    <property type="entry name" value="Homeodomain-like"/>
    <property type="match status" value="1"/>
</dbReference>
<evidence type="ECO:0000259" key="1">
    <source>
        <dbReference type="SMART" id="SM00974"/>
    </source>
</evidence>